<dbReference type="RefSeq" id="WP_246554077.1">
    <property type="nucleotide sequence ID" value="NZ_JACHMB010000001.1"/>
</dbReference>
<dbReference type="EMBL" id="JACHMB010000001">
    <property type="protein sequence ID" value="MBB5773740.1"/>
    <property type="molecule type" value="Genomic_DNA"/>
</dbReference>
<gene>
    <name evidence="1" type="ORF">HD596_000496</name>
</gene>
<dbReference type="Proteomes" id="UP000579153">
    <property type="component" value="Unassembled WGS sequence"/>
</dbReference>
<accession>A0A7W9L7S0</accession>
<name>A0A7W9L7S0_9ACTN</name>
<reference evidence="1 2" key="1">
    <citation type="submission" date="2020-08" db="EMBL/GenBank/DDBJ databases">
        <title>Sequencing the genomes of 1000 actinobacteria strains.</title>
        <authorList>
            <person name="Klenk H.-P."/>
        </authorList>
    </citation>
    <scope>NUCLEOTIDE SEQUENCE [LARGE SCALE GENOMIC DNA]</scope>
    <source>
        <strain evidence="1 2">DSM 45507</strain>
    </source>
</reference>
<dbReference type="AlphaFoldDB" id="A0A7W9L7S0"/>
<protein>
    <submittedName>
        <fullName evidence="1">Uncharacterized protein</fullName>
    </submittedName>
</protein>
<sequence length="98" mass="10673">MSLCHCTDPALAHDLLGEVTERLQGLVRAQMMGAVEDLRVRLWTVEVNEPLLCLLDGATTHAMRDALRELAGANSDGVTFQATGPRTDVRGRQVSMRG</sequence>
<proteinExistence type="predicted"/>
<evidence type="ECO:0000313" key="2">
    <source>
        <dbReference type="Proteomes" id="UP000579153"/>
    </source>
</evidence>
<comment type="caution">
    <text evidence="1">The sequence shown here is derived from an EMBL/GenBank/DDBJ whole genome shotgun (WGS) entry which is preliminary data.</text>
</comment>
<organism evidence="1 2">
    <name type="scientific">Nonomuraea jabiensis</name>
    <dbReference type="NCBI Taxonomy" id="882448"/>
    <lineage>
        <taxon>Bacteria</taxon>
        <taxon>Bacillati</taxon>
        <taxon>Actinomycetota</taxon>
        <taxon>Actinomycetes</taxon>
        <taxon>Streptosporangiales</taxon>
        <taxon>Streptosporangiaceae</taxon>
        <taxon>Nonomuraea</taxon>
    </lineage>
</organism>
<evidence type="ECO:0000313" key="1">
    <source>
        <dbReference type="EMBL" id="MBB5773740.1"/>
    </source>
</evidence>
<keyword evidence="2" id="KW-1185">Reference proteome</keyword>